<dbReference type="InterPro" id="IPR051052">
    <property type="entry name" value="Diverse_substrate_MTase"/>
</dbReference>
<dbReference type="PANTHER" id="PTHR44942:SF4">
    <property type="entry name" value="METHYLTRANSFERASE TYPE 11 DOMAIN-CONTAINING PROTEIN"/>
    <property type="match status" value="1"/>
</dbReference>
<name>A0A0B4GN80_METGA</name>
<dbReference type="HOGENOM" id="CLU_049344_0_1_1"/>
<dbReference type="SUPFAM" id="SSF53335">
    <property type="entry name" value="S-adenosyl-L-methionine-dependent methyltransferases"/>
    <property type="match status" value="1"/>
</dbReference>
<gene>
    <name evidence="5" type="ORF">MGU_11454</name>
</gene>
<comment type="caution">
    <text evidence="5">The sequence shown here is derived from an EMBL/GenBank/DDBJ whole genome shotgun (WGS) entry which is preliminary data.</text>
</comment>
<organism evidence="5 6">
    <name type="scientific">Metarhizium guizhouense (strain ARSEF 977)</name>
    <dbReference type="NCBI Taxonomy" id="1276136"/>
    <lineage>
        <taxon>Eukaryota</taxon>
        <taxon>Fungi</taxon>
        <taxon>Dikarya</taxon>
        <taxon>Ascomycota</taxon>
        <taxon>Pezizomycotina</taxon>
        <taxon>Sordariomycetes</taxon>
        <taxon>Hypocreomycetidae</taxon>
        <taxon>Hypocreales</taxon>
        <taxon>Clavicipitaceae</taxon>
        <taxon>Metarhizium</taxon>
    </lineage>
</organism>
<accession>A0A0B4GN80</accession>
<dbReference type="Proteomes" id="UP000031192">
    <property type="component" value="Unassembled WGS sequence"/>
</dbReference>
<feature type="domain" description="Methyltransferase type 11" evidence="4">
    <location>
        <begin position="9"/>
        <end position="58"/>
    </location>
</feature>
<keyword evidence="6" id="KW-1185">Reference proteome</keyword>
<evidence type="ECO:0000256" key="3">
    <source>
        <dbReference type="ARBA" id="ARBA00022679"/>
    </source>
</evidence>
<evidence type="ECO:0000313" key="6">
    <source>
        <dbReference type="Proteomes" id="UP000031192"/>
    </source>
</evidence>
<sequence>MSNRDLSYTLSSGEDLLQHHSPGSFDIITCAETFPLLDTQAALDNIHALLRPGGVLAIWFYGPPFFTEAAYAPTCQRILDIIMDQNFRPVVSGGDDFHKRSWKRAADGKFSWLDYIPLSSDKWTDVRRHKWNTYARLSFFTPNACDFPVRASSSVGEHETVSEEDDPSFWSVTWDVGMLRRFVKASFPKPRDLAGMDGTIDQLFEQLTKAIGGENVSRKLSWPAVLILAVKAIER</sequence>
<dbReference type="InterPro" id="IPR013216">
    <property type="entry name" value="Methyltransf_11"/>
</dbReference>
<dbReference type="GO" id="GO:0008757">
    <property type="term" value="F:S-adenosylmethionine-dependent methyltransferase activity"/>
    <property type="evidence" value="ECO:0007669"/>
    <property type="project" value="InterPro"/>
</dbReference>
<evidence type="ECO:0000256" key="2">
    <source>
        <dbReference type="ARBA" id="ARBA00022603"/>
    </source>
</evidence>
<dbReference type="GO" id="GO:0032259">
    <property type="term" value="P:methylation"/>
    <property type="evidence" value="ECO:0007669"/>
    <property type="project" value="UniProtKB-KW"/>
</dbReference>
<dbReference type="InterPro" id="IPR029063">
    <property type="entry name" value="SAM-dependent_MTases_sf"/>
</dbReference>
<comment type="similarity">
    <text evidence="1">Belongs to the methyltransferase superfamily.</text>
</comment>
<protein>
    <recommendedName>
        <fullName evidence="4">Methyltransferase type 11 domain-containing protein</fullName>
    </recommendedName>
</protein>
<keyword evidence="3" id="KW-0808">Transferase</keyword>
<evidence type="ECO:0000256" key="1">
    <source>
        <dbReference type="ARBA" id="ARBA00008361"/>
    </source>
</evidence>
<dbReference type="AlphaFoldDB" id="A0A0B4GN80"/>
<reference evidence="5 6" key="1">
    <citation type="journal article" date="2014" name="Proc. Natl. Acad. Sci. U.S.A.">
        <title>Trajectory and genomic determinants of fungal-pathogen speciation and host adaptation.</title>
        <authorList>
            <person name="Hu X."/>
            <person name="Xiao G."/>
            <person name="Zheng P."/>
            <person name="Shang Y."/>
            <person name="Su Y."/>
            <person name="Zhang X."/>
            <person name="Liu X."/>
            <person name="Zhan S."/>
            <person name="St Leger R.J."/>
            <person name="Wang C."/>
        </authorList>
    </citation>
    <scope>NUCLEOTIDE SEQUENCE [LARGE SCALE GENOMIC DNA]</scope>
    <source>
        <strain evidence="5 6">ARSEF 977</strain>
    </source>
</reference>
<evidence type="ECO:0000313" key="5">
    <source>
        <dbReference type="EMBL" id="KID81172.1"/>
    </source>
</evidence>
<dbReference type="Pfam" id="PF08241">
    <property type="entry name" value="Methyltransf_11"/>
    <property type="match status" value="1"/>
</dbReference>
<proteinExistence type="inferred from homology"/>
<dbReference type="Gene3D" id="3.40.50.150">
    <property type="entry name" value="Vaccinia Virus protein VP39"/>
    <property type="match status" value="1"/>
</dbReference>
<evidence type="ECO:0000259" key="4">
    <source>
        <dbReference type="Pfam" id="PF08241"/>
    </source>
</evidence>
<dbReference type="CDD" id="cd02440">
    <property type="entry name" value="AdoMet_MTases"/>
    <property type="match status" value="1"/>
</dbReference>
<dbReference type="EMBL" id="AZNH01000189">
    <property type="protein sequence ID" value="KID81172.1"/>
    <property type="molecule type" value="Genomic_DNA"/>
</dbReference>
<dbReference type="PANTHER" id="PTHR44942">
    <property type="entry name" value="METHYLTRANSF_11 DOMAIN-CONTAINING PROTEIN"/>
    <property type="match status" value="1"/>
</dbReference>
<keyword evidence="2" id="KW-0489">Methyltransferase</keyword>